<dbReference type="GO" id="GO:0015095">
    <property type="term" value="F:magnesium ion transmembrane transporter activity"/>
    <property type="evidence" value="ECO:0007669"/>
    <property type="project" value="TreeGrafter"/>
</dbReference>
<evidence type="ECO:0000256" key="8">
    <source>
        <dbReference type="SAM" id="Phobius"/>
    </source>
</evidence>
<dbReference type="Proteomes" id="UP000475532">
    <property type="component" value="Unassembled WGS sequence"/>
</dbReference>
<name>A0A6L9QX73_9ACTN</name>
<dbReference type="PANTHER" id="PTHR46494:SF1">
    <property type="entry name" value="CORA FAMILY METAL ION TRANSPORTER (EUROFUNG)"/>
    <property type="match status" value="1"/>
</dbReference>
<comment type="similarity">
    <text evidence="2">Belongs to the CorA metal ion transporter (MIT) (TC 1.A.35) family.</text>
</comment>
<dbReference type="InterPro" id="IPR045861">
    <property type="entry name" value="CorA_cytoplasmic_dom"/>
</dbReference>
<dbReference type="GO" id="GO:0005886">
    <property type="term" value="C:plasma membrane"/>
    <property type="evidence" value="ECO:0007669"/>
    <property type="project" value="UniProtKB-SubCell"/>
</dbReference>
<keyword evidence="6 8" id="KW-1133">Transmembrane helix</keyword>
<dbReference type="GO" id="GO:0050897">
    <property type="term" value="F:cobalt ion binding"/>
    <property type="evidence" value="ECO:0007669"/>
    <property type="project" value="TreeGrafter"/>
</dbReference>
<dbReference type="GO" id="GO:0015087">
    <property type="term" value="F:cobalt ion transmembrane transporter activity"/>
    <property type="evidence" value="ECO:0007669"/>
    <property type="project" value="TreeGrafter"/>
</dbReference>
<dbReference type="SUPFAM" id="SSF144083">
    <property type="entry name" value="Magnesium transport protein CorA, transmembrane region"/>
    <property type="match status" value="1"/>
</dbReference>
<evidence type="ECO:0000256" key="1">
    <source>
        <dbReference type="ARBA" id="ARBA00004651"/>
    </source>
</evidence>
<evidence type="ECO:0000313" key="9">
    <source>
        <dbReference type="EMBL" id="NEA29971.1"/>
    </source>
</evidence>
<protein>
    <submittedName>
        <fullName evidence="9">Magnesium transporter CorA family protein</fullName>
    </submittedName>
</protein>
<dbReference type="Gene3D" id="3.30.460.20">
    <property type="entry name" value="CorA soluble domain-like"/>
    <property type="match status" value="1"/>
</dbReference>
<keyword evidence="5 8" id="KW-0812">Transmembrane</keyword>
<keyword evidence="3" id="KW-0813">Transport</keyword>
<evidence type="ECO:0000256" key="2">
    <source>
        <dbReference type="ARBA" id="ARBA00009765"/>
    </source>
</evidence>
<evidence type="ECO:0000313" key="10">
    <source>
        <dbReference type="Proteomes" id="UP000475532"/>
    </source>
</evidence>
<dbReference type="RefSeq" id="WP_163064619.1">
    <property type="nucleotide sequence ID" value="NZ_JAAGLI010001252.1"/>
</dbReference>
<accession>A0A6L9QX73</accession>
<keyword evidence="4" id="KW-1003">Cell membrane</keyword>
<comment type="caution">
    <text evidence="9">The sequence shown here is derived from an EMBL/GenBank/DDBJ whole genome shotgun (WGS) entry which is preliminary data.</text>
</comment>
<dbReference type="PANTHER" id="PTHR46494">
    <property type="entry name" value="CORA FAMILY METAL ION TRANSPORTER (EUROFUNG)"/>
    <property type="match status" value="1"/>
</dbReference>
<dbReference type="InterPro" id="IPR002523">
    <property type="entry name" value="MgTranspt_CorA/ZnTranspt_ZntB"/>
</dbReference>
<feature type="transmembrane region" description="Helical" evidence="8">
    <location>
        <begin position="255"/>
        <end position="280"/>
    </location>
</feature>
<keyword evidence="7 8" id="KW-0472">Membrane</keyword>
<organism evidence="9 10">
    <name type="scientific">Actinomadura bangladeshensis</name>
    <dbReference type="NCBI Taxonomy" id="453573"/>
    <lineage>
        <taxon>Bacteria</taxon>
        <taxon>Bacillati</taxon>
        <taxon>Actinomycetota</taxon>
        <taxon>Actinomycetes</taxon>
        <taxon>Streptosporangiales</taxon>
        <taxon>Thermomonosporaceae</taxon>
        <taxon>Actinomadura</taxon>
    </lineage>
</organism>
<dbReference type="InterPro" id="IPR045863">
    <property type="entry name" value="CorA_TM1_TM2"/>
</dbReference>
<dbReference type="Pfam" id="PF01544">
    <property type="entry name" value="CorA"/>
    <property type="match status" value="1"/>
</dbReference>
<gene>
    <name evidence="9" type="ORF">G3I70_46850</name>
</gene>
<evidence type="ECO:0000256" key="6">
    <source>
        <dbReference type="ARBA" id="ARBA00022989"/>
    </source>
</evidence>
<sequence length="314" mass="35051">MEILQAIDTDRIRGLRERGEYFWLDLLDPSVSDLNALREFVTIHPLAHQDTIEFGQRAKLDDYPESALLVFYGAEPQSAGRPRLVEVHLHISAEALVTVSREPLGALAEARRRASARPPSRAGDAVHSVLDASADSLLDSLDGFDDAIDSLQEALVEHATTAHRRRIFQLRRQLAEMHQIVVPQRDLLASGDDLINAIPGLDGDRDRAREDLRDVHDHLARATGLIGSYREQLASLLDLYVTEVSNRLNVTMKRLTLIATVFLPLSFLTGFFGMNFGWLLQQMTPMWTFFAFGIALLIASAAGVAVYLRRSTDQ</sequence>
<dbReference type="SUPFAM" id="SSF143865">
    <property type="entry name" value="CorA soluble domain-like"/>
    <property type="match status" value="1"/>
</dbReference>
<dbReference type="CDD" id="cd12822">
    <property type="entry name" value="TmCorA-like"/>
    <property type="match status" value="1"/>
</dbReference>
<evidence type="ECO:0000256" key="7">
    <source>
        <dbReference type="ARBA" id="ARBA00023136"/>
    </source>
</evidence>
<evidence type="ECO:0000256" key="5">
    <source>
        <dbReference type="ARBA" id="ARBA00022692"/>
    </source>
</evidence>
<dbReference type="EMBL" id="JAAGLI010001252">
    <property type="protein sequence ID" value="NEA29971.1"/>
    <property type="molecule type" value="Genomic_DNA"/>
</dbReference>
<dbReference type="GO" id="GO:0000287">
    <property type="term" value="F:magnesium ion binding"/>
    <property type="evidence" value="ECO:0007669"/>
    <property type="project" value="TreeGrafter"/>
</dbReference>
<dbReference type="Gene3D" id="1.20.58.340">
    <property type="entry name" value="Magnesium transport protein CorA, transmembrane region"/>
    <property type="match status" value="2"/>
</dbReference>
<feature type="transmembrane region" description="Helical" evidence="8">
    <location>
        <begin position="286"/>
        <end position="308"/>
    </location>
</feature>
<proteinExistence type="inferred from homology"/>
<comment type="subcellular location">
    <subcellularLocation>
        <location evidence="1">Cell membrane</location>
        <topology evidence="1">Multi-pass membrane protein</topology>
    </subcellularLocation>
</comment>
<reference evidence="9 10" key="1">
    <citation type="submission" date="2020-01" db="EMBL/GenBank/DDBJ databases">
        <title>Insect and environment-associated Actinomycetes.</title>
        <authorList>
            <person name="Currrie C."/>
            <person name="Chevrette M."/>
            <person name="Carlson C."/>
            <person name="Stubbendieck R."/>
            <person name="Wendt-Pienkowski E."/>
        </authorList>
    </citation>
    <scope>NUCLEOTIDE SEQUENCE [LARGE SCALE GENOMIC DNA]</scope>
    <source>
        <strain evidence="9 10">SID10258</strain>
    </source>
</reference>
<evidence type="ECO:0000256" key="4">
    <source>
        <dbReference type="ARBA" id="ARBA00022475"/>
    </source>
</evidence>
<evidence type="ECO:0000256" key="3">
    <source>
        <dbReference type="ARBA" id="ARBA00022448"/>
    </source>
</evidence>
<dbReference type="AlphaFoldDB" id="A0A6L9QX73"/>